<dbReference type="AlphaFoldDB" id="A0AA43MA67"/>
<dbReference type="Proteomes" id="UP001161160">
    <property type="component" value="Unassembled WGS sequence"/>
</dbReference>
<protein>
    <submittedName>
        <fullName evidence="1">Uncharacterized protein</fullName>
    </submittedName>
</protein>
<organism evidence="1 2">
    <name type="scientific">Polynucleobacter sphagniphilus</name>
    <dbReference type="NCBI Taxonomy" id="1743169"/>
    <lineage>
        <taxon>Bacteria</taxon>
        <taxon>Pseudomonadati</taxon>
        <taxon>Pseudomonadota</taxon>
        <taxon>Betaproteobacteria</taxon>
        <taxon>Burkholderiales</taxon>
        <taxon>Burkholderiaceae</taxon>
        <taxon>Polynucleobacter</taxon>
    </lineage>
</organism>
<dbReference type="RefSeq" id="WP_277542935.1">
    <property type="nucleotide sequence ID" value="NZ_JAQFIK010000007.1"/>
</dbReference>
<dbReference type="EMBL" id="JARXYA010000006">
    <property type="protein sequence ID" value="MDH6504047.1"/>
    <property type="molecule type" value="Genomic_DNA"/>
</dbReference>
<accession>A0AA43MA67</accession>
<reference evidence="1" key="1">
    <citation type="submission" date="2023-04" db="EMBL/GenBank/DDBJ databases">
        <title>Genome Encyclopedia of Bacteria and Archaea VI: Functional Genomics of Type Strains.</title>
        <authorList>
            <person name="Whitman W."/>
        </authorList>
    </citation>
    <scope>NUCLEOTIDE SEQUENCE</scope>
    <source>
        <strain evidence="1">Enz.4-51</strain>
    </source>
</reference>
<comment type="caution">
    <text evidence="1">The sequence shown here is derived from an EMBL/GenBank/DDBJ whole genome shotgun (WGS) entry which is preliminary data.</text>
</comment>
<proteinExistence type="predicted"/>
<keyword evidence="2" id="KW-1185">Reference proteome</keyword>
<gene>
    <name evidence="1" type="ORF">M2127_001352</name>
</gene>
<sequence length="156" mass="17563">MRQIAIRGFINEKFNTPFGKGLFRRAIYNGSVELHNPNQKYLVDFYEYEQFQHTAKTNGQINILNNLAACGVANTPDLVMSWIVHYEPLTKSKQLVDGYCIYLQSTGEVHIEIEDVPNGTSEEWDLKAHPCKAVGANKPIFIATNVDLNTGSLSRS</sequence>
<evidence type="ECO:0000313" key="1">
    <source>
        <dbReference type="EMBL" id="MDH6504047.1"/>
    </source>
</evidence>
<evidence type="ECO:0000313" key="2">
    <source>
        <dbReference type="Proteomes" id="UP001161160"/>
    </source>
</evidence>
<name>A0AA43MA67_9BURK</name>